<evidence type="ECO:0000256" key="5">
    <source>
        <dbReference type="ARBA" id="ARBA00023136"/>
    </source>
</evidence>
<evidence type="ECO:0000256" key="4">
    <source>
        <dbReference type="ARBA" id="ARBA00022989"/>
    </source>
</evidence>
<organism evidence="7 8">
    <name type="scientific">Apiospora arundinis</name>
    <dbReference type="NCBI Taxonomy" id="335852"/>
    <lineage>
        <taxon>Eukaryota</taxon>
        <taxon>Fungi</taxon>
        <taxon>Dikarya</taxon>
        <taxon>Ascomycota</taxon>
        <taxon>Pezizomycotina</taxon>
        <taxon>Sordariomycetes</taxon>
        <taxon>Xylariomycetidae</taxon>
        <taxon>Amphisphaeriales</taxon>
        <taxon>Apiosporaceae</taxon>
        <taxon>Apiospora</taxon>
    </lineage>
</organism>
<proteinExistence type="predicted"/>
<dbReference type="Proteomes" id="UP001390339">
    <property type="component" value="Unassembled WGS sequence"/>
</dbReference>
<feature type="transmembrane region" description="Helical" evidence="6">
    <location>
        <begin position="57"/>
        <end position="78"/>
    </location>
</feature>
<accession>A0ABR2JC35</accession>
<protein>
    <submittedName>
        <fullName evidence="7">Amino acid transporter</fullName>
    </submittedName>
</protein>
<evidence type="ECO:0000313" key="8">
    <source>
        <dbReference type="Proteomes" id="UP001390339"/>
    </source>
</evidence>
<gene>
    <name evidence="7" type="ORF">PGQ11_005662</name>
</gene>
<keyword evidence="4 6" id="KW-1133">Transmembrane helix</keyword>
<dbReference type="PANTHER" id="PTHR45649">
    <property type="entry name" value="AMINO-ACID PERMEASE BAT1"/>
    <property type="match status" value="1"/>
</dbReference>
<dbReference type="PANTHER" id="PTHR45649:SF25">
    <property type="entry name" value="TRANSPORTER, PUTATIVE (EUROFUNG)-RELATED"/>
    <property type="match status" value="1"/>
</dbReference>
<dbReference type="Gene3D" id="1.20.1740.10">
    <property type="entry name" value="Amino acid/polyamine transporter I"/>
    <property type="match status" value="1"/>
</dbReference>
<evidence type="ECO:0000313" key="7">
    <source>
        <dbReference type="EMBL" id="KAK8875148.1"/>
    </source>
</evidence>
<evidence type="ECO:0000256" key="3">
    <source>
        <dbReference type="ARBA" id="ARBA00022692"/>
    </source>
</evidence>
<keyword evidence="2" id="KW-0813">Transport</keyword>
<sequence>MASMAPTFGGQYHWVCMLAPPSYQKSFGYITGWVALIGWQAALTSTALLAGTQMQSIVGLTQGLSFGIGIMGSVFAFAGGDAVIHLSEEVRHASTVVPCGA</sequence>
<keyword evidence="5 6" id="KW-0472">Membrane</keyword>
<keyword evidence="3 6" id="KW-0812">Transmembrane</keyword>
<dbReference type="EMBL" id="JAPCWZ010000003">
    <property type="protein sequence ID" value="KAK8875148.1"/>
    <property type="molecule type" value="Genomic_DNA"/>
</dbReference>
<evidence type="ECO:0000256" key="1">
    <source>
        <dbReference type="ARBA" id="ARBA00004141"/>
    </source>
</evidence>
<feature type="transmembrane region" description="Helical" evidence="6">
    <location>
        <begin position="27"/>
        <end position="50"/>
    </location>
</feature>
<evidence type="ECO:0000256" key="2">
    <source>
        <dbReference type="ARBA" id="ARBA00022448"/>
    </source>
</evidence>
<comment type="subcellular location">
    <subcellularLocation>
        <location evidence="1">Membrane</location>
        <topology evidence="1">Multi-pass membrane protein</topology>
    </subcellularLocation>
</comment>
<evidence type="ECO:0000256" key="6">
    <source>
        <dbReference type="SAM" id="Phobius"/>
    </source>
</evidence>
<keyword evidence="8" id="KW-1185">Reference proteome</keyword>
<comment type="caution">
    <text evidence="7">The sequence shown here is derived from an EMBL/GenBank/DDBJ whole genome shotgun (WGS) entry which is preliminary data.</text>
</comment>
<reference evidence="7 8" key="1">
    <citation type="journal article" date="2024" name="IMA Fungus">
        <title>Apiospora arundinis, a panoply of carbohydrate-active enzymes and secondary metabolites.</title>
        <authorList>
            <person name="Sorensen T."/>
            <person name="Petersen C."/>
            <person name="Muurmann A.T."/>
            <person name="Christiansen J.V."/>
            <person name="Brundto M.L."/>
            <person name="Overgaard C.K."/>
            <person name="Boysen A.T."/>
            <person name="Wollenberg R.D."/>
            <person name="Larsen T.O."/>
            <person name="Sorensen J.L."/>
            <person name="Nielsen K.L."/>
            <person name="Sondergaard T.E."/>
        </authorList>
    </citation>
    <scope>NUCLEOTIDE SEQUENCE [LARGE SCALE GENOMIC DNA]</scope>
    <source>
        <strain evidence="7 8">AAU 773</strain>
    </source>
</reference>
<name>A0ABR2JC35_9PEZI</name>